<organism evidence="2 4">
    <name type="scientific">Mya arenaria</name>
    <name type="common">Soft-shell clam</name>
    <dbReference type="NCBI Taxonomy" id="6604"/>
    <lineage>
        <taxon>Eukaryota</taxon>
        <taxon>Metazoa</taxon>
        <taxon>Spiralia</taxon>
        <taxon>Lophotrochozoa</taxon>
        <taxon>Mollusca</taxon>
        <taxon>Bivalvia</taxon>
        <taxon>Autobranchia</taxon>
        <taxon>Heteroconchia</taxon>
        <taxon>Euheterodonta</taxon>
        <taxon>Imparidentia</taxon>
        <taxon>Neoheterodontei</taxon>
        <taxon>Myida</taxon>
        <taxon>Myoidea</taxon>
        <taxon>Myidae</taxon>
        <taxon>Mya</taxon>
    </lineage>
</organism>
<name>A0ABY7G408_MYAAR</name>
<evidence type="ECO:0000256" key="1">
    <source>
        <dbReference type="SAM" id="MobiDB-lite"/>
    </source>
</evidence>
<proteinExistence type="predicted"/>
<evidence type="ECO:0000313" key="3">
    <source>
        <dbReference type="EMBL" id="WAR28131.1"/>
    </source>
</evidence>
<evidence type="ECO:0000313" key="2">
    <source>
        <dbReference type="EMBL" id="WAR28119.1"/>
    </source>
</evidence>
<reference evidence="2" key="1">
    <citation type="submission" date="2022-11" db="EMBL/GenBank/DDBJ databases">
        <title>Centuries of genome instability and evolution in soft-shell clam transmissible cancer (bioRxiv).</title>
        <authorList>
            <person name="Hart S.F.M."/>
            <person name="Yonemitsu M.A."/>
            <person name="Giersch R.M."/>
            <person name="Beal B.F."/>
            <person name="Arriagada G."/>
            <person name="Davis B.W."/>
            <person name="Ostrander E.A."/>
            <person name="Goff S.P."/>
            <person name="Metzger M.J."/>
        </authorList>
    </citation>
    <scope>NUCLEOTIDE SEQUENCE</scope>
    <source>
        <strain evidence="2">MELC-2E11</strain>
        <tissue evidence="2">Siphon/mantle</tissue>
    </source>
</reference>
<protein>
    <submittedName>
        <fullName evidence="2">Uncharacterized protein</fullName>
    </submittedName>
</protein>
<feature type="region of interest" description="Disordered" evidence="1">
    <location>
        <begin position="1"/>
        <end position="54"/>
    </location>
</feature>
<dbReference type="EMBL" id="CP111026">
    <property type="protein sequence ID" value="WAR28131.1"/>
    <property type="molecule type" value="Genomic_DNA"/>
</dbReference>
<evidence type="ECO:0000313" key="4">
    <source>
        <dbReference type="Proteomes" id="UP001164746"/>
    </source>
</evidence>
<accession>A0ABY7G408</accession>
<feature type="compositionally biased region" description="Polar residues" evidence="1">
    <location>
        <begin position="45"/>
        <end position="54"/>
    </location>
</feature>
<sequence length="112" mass="12511">MFTVGTGNRREMVARRRKADSGFGHQKLGAANPSNSRDKNMIAHQEQQTCRESQATKYGKYRRSDLPDIQIDIPTSLLSPTAGSSTCEGLVISNGSNRYFCTFEQPFMSFKV</sequence>
<dbReference type="EMBL" id="CP111026">
    <property type="protein sequence ID" value="WAR28119.1"/>
    <property type="molecule type" value="Genomic_DNA"/>
</dbReference>
<dbReference type="Proteomes" id="UP001164746">
    <property type="component" value="Chromosome 15"/>
</dbReference>
<keyword evidence="4" id="KW-1185">Reference proteome</keyword>
<gene>
    <name evidence="2" type="ORF">MAR_013823</name>
    <name evidence="3" type="ORF">MAR_013835</name>
</gene>